<dbReference type="Proteomes" id="UP000186817">
    <property type="component" value="Unassembled WGS sequence"/>
</dbReference>
<dbReference type="GO" id="GO:0003723">
    <property type="term" value="F:RNA binding"/>
    <property type="evidence" value="ECO:0007669"/>
    <property type="project" value="UniProtKB-UniRule"/>
</dbReference>
<organism evidence="3 4">
    <name type="scientific">Symbiodinium microadriaticum</name>
    <name type="common">Dinoflagellate</name>
    <name type="synonym">Zooxanthella microadriatica</name>
    <dbReference type="NCBI Taxonomy" id="2951"/>
    <lineage>
        <taxon>Eukaryota</taxon>
        <taxon>Sar</taxon>
        <taxon>Alveolata</taxon>
        <taxon>Dinophyceae</taxon>
        <taxon>Suessiales</taxon>
        <taxon>Symbiodiniaceae</taxon>
        <taxon>Symbiodinium</taxon>
    </lineage>
</organism>
<evidence type="ECO:0000313" key="3">
    <source>
        <dbReference type="EMBL" id="OLQ15425.1"/>
    </source>
</evidence>
<dbReference type="Gene3D" id="3.30.70.330">
    <property type="match status" value="1"/>
</dbReference>
<dbReference type="PROSITE" id="PS50102">
    <property type="entry name" value="RRM"/>
    <property type="match status" value="1"/>
</dbReference>
<evidence type="ECO:0000259" key="2">
    <source>
        <dbReference type="PROSITE" id="PS50102"/>
    </source>
</evidence>
<keyword evidence="4" id="KW-1185">Reference proteome</keyword>
<dbReference type="InterPro" id="IPR000504">
    <property type="entry name" value="RRM_dom"/>
</dbReference>
<dbReference type="InterPro" id="IPR035979">
    <property type="entry name" value="RBD_domain_sf"/>
</dbReference>
<comment type="caution">
    <text evidence="3">The sequence shown here is derived from an EMBL/GenBank/DDBJ whole genome shotgun (WGS) entry which is preliminary data.</text>
</comment>
<accession>A0A1Q9F6V2</accession>
<reference evidence="3 4" key="1">
    <citation type="submission" date="2016-02" db="EMBL/GenBank/DDBJ databases">
        <title>Genome analysis of coral dinoflagellate symbionts highlights evolutionary adaptations to a symbiotic lifestyle.</title>
        <authorList>
            <person name="Aranda M."/>
            <person name="Li Y."/>
            <person name="Liew Y.J."/>
            <person name="Baumgarten S."/>
            <person name="Simakov O."/>
            <person name="Wilson M."/>
            <person name="Piel J."/>
            <person name="Ashoor H."/>
            <person name="Bougouffa S."/>
            <person name="Bajic V.B."/>
            <person name="Ryu T."/>
            <person name="Ravasi T."/>
            <person name="Bayer T."/>
            <person name="Micklem G."/>
            <person name="Kim H."/>
            <person name="Bhak J."/>
            <person name="Lajeunesse T.C."/>
            <person name="Voolstra C.R."/>
        </authorList>
    </citation>
    <scope>NUCLEOTIDE SEQUENCE [LARGE SCALE GENOMIC DNA]</scope>
    <source>
        <strain evidence="3 4">CCMP2467</strain>
    </source>
</reference>
<proteinExistence type="predicted"/>
<dbReference type="InterPro" id="IPR012677">
    <property type="entry name" value="Nucleotide-bd_a/b_plait_sf"/>
</dbReference>
<dbReference type="AlphaFoldDB" id="A0A1Q9F6V2"/>
<protein>
    <submittedName>
        <fullName evidence="3">Protein MEI2-like 5</fullName>
    </submittedName>
</protein>
<evidence type="ECO:0000313" key="4">
    <source>
        <dbReference type="Proteomes" id="UP000186817"/>
    </source>
</evidence>
<dbReference type="OrthoDB" id="417253at2759"/>
<evidence type="ECO:0000256" key="1">
    <source>
        <dbReference type="PROSITE-ProRule" id="PRU00176"/>
    </source>
</evidence>
<dbReference type="SUPFAM" id="SSF54928">
    <property type="entry name" value="RNA-binding domain, RBD"/>
    <property type="match status" value="1"/>
</dbReference>
<feature type="domain" description="RRM" evidence="2">
    <location>
        <begin position="125"/>
        <end position="212"/>
    </location>
</feature>
<sequence>MAADVVCRGRFGSVAFLSIARCRGPRRHGNHLEVRYFDFASVVRFSTYFNETGFGALRDLLMEAHRHERIEVTPTTAPEGLRTGVPGAASDMIPQMLPQVQETDTKELDASINVQRILSGRETRCSIMVGQVPKTCTSVEFMEQLENFGFLRRLRFFYLPLDISRRRGYGYLFLEFQNPADVLEFSEHLQAISSRLMEPGQNKRLHLQYSRMQGWQNLMKHYGDSRHTFLTDANLRPQFLFPGAPRNRYASYRDLLPEALRDVDA</sequence>
<dbReference type="EMBL" id="LSRX01000003">
    <property type="protein sequence ID" value="OLQ15425.1"/>
    <property type="molecule type" value="Genomic_DNA"/>
</dbReference>
<name>A0A1Q9F6V2_SYMMI</name>
<gene>
    <name evidence="3" type="primary">ML5</name>
    <name evidence="3" type="ORF">AK812_SmicGene357</name>
</gene>
<keyword evidence="1" id="KW-0694">RNA-binding</keyword>